<gene>
    <name evidence="7" type="ORF">Q9L58_003954</name>
</gene>
<dbReference type="Gene3D" id="3.40.50.720">
    <property type="entry name" value="NAD(P)-binding Rossmann-like Domain"/>
    <property type="match status" value="1"/>
</dbReference>
<name>A0ABR3GMH8_9PEZI</name>
<sequence length="362" mass="40005">MAANKKEIVVLGAGVIGLQTALTLLENGYGVTIVAKHWPGDDDINYASMKAGAHWRTHAGPEDILGQKFDTETYQYWKGLLDEGVEGTGLEILPDIPTSETTNNGAAIWWSTVVGNYRVMDPAELPTGAHFGVIYESFCINPSKYCDFLLGRLGDLGIKTITTEVDSLEEVFELPGIEDDDNVVGMVNCIGLAAKELAHDERVFPTRGQTILVKGEAEMARLRRGDGWICYVIRRPGQGTILGGSYQEDDWNADLDETLSTRIQERCAALAPELLVDGKFDIISQQVGRRPSRRGGPRIEVKWTKHNGSERLICHHYGHSGAGCVINLQNEEIEKDLMISRYQNSYGSAKEAVRLINQSLKR</sequence>
<accession>A0ABR3GMH8</accession>
<keyword evidence="3" id="KW-0285">Flavoprotein</keyword>
<evidence type="ECO:0000256" key="3">
    <source>
        <dbReference type="ARBA" id="ARBA00022630"/>
    </source>
</evidence>
<comment type="cofactor">
    <cofactor evidence="1">
        <name>FAD</name>
        <dbReference type="ChEBI" id="CHEBI:57692"/>
    </cofactor>
</comment>
<keyword evidence="4" id="KW-0274">FAD</keyword>
<dbReference type="InterPro" id="IPR023209">
    <property type="entry name" value="DAO"/>
</dbReference>
<evidence type="ECO:0000256" key="5">
    <source>
        <dbReference type="ARBA" id="ARBA00023002"/>
    </source>
</evidence>
<dbReference type="PANTHER" id="PTHR11530:SF11">
    <property type="entry name" value="D-ASPARTATE OXIDASE"/>
    <property type="match status" value="1"/>
</dbReference>
<dbReference type="PIRSF" id="PIRSF000189">
    <property type="entry name" value="D-aa_oxidase"/>
    <property type="match status" value="1"/>
</dbReference>
<dbReference type="Pfam" id="PF01266">
    <property type="entry name" value="DAO"/>
    <property type="match status" value="1"/>
</dbReference>
<evidence type="ECO:0000313" key="8">
    <source>
        <dbReference type="Proteomes" id="UP001447188"/>
    </source>
</evidence>
<protein>
    <recommendedName>
        <fullName evidence="6">FAD dependent oxidoreductase domain-containing protein</fullName>
    </recommendedName>
</protein>
<comment type="similarity">
    <text evidence="2">Belongs to the DAMOX/DASOX family.</text>
</comment>
<dbReference type="Proteomes" id="UP001447188">
    <property type="component" value="Unassembled WGS sequence"/>
</dbReference>
<evidence type="ECO:0000259" key="6">
    <source>
        <dbReference type="Pfam" id="PF01266"/>
    </source>
</evidence>
<dbReference type="Gene3D" id="3.30.9.10">
    <property type="entry name" value="D-Amino Acid Oxidase, subunit A, domain 2"/>
    <property type="match status" value="1"/>
</dbReference>
<dbReference type="SUPFAM" id="SSF51971">
    <property type="entry name" value="Nucleotide-binding domain"/>
    <property type="match status" value="1"/>
</dbReference>
<proteinExistence type="inferred from homology"/>
<comment type="caution">
    <text evidence="7">The sequence shown here is derived from an EMBL/GenBank/DDBJ whole genome shotgun (WGS) entry which is preliminary data.</text>
</comment>
<feature type="domain" description="FAD dependent oxidoreductase" evidence="6">
    <location>
        <begin position="8"/>
        <end position="323"/>
    </location>
</feature>
<organism evidence="7 8">
    <name type="scientific">Discina gigas</name>
    <dbReference type="NCBI Taxonomy" id="1032678"/>
    <lineage>
        <taxon>Eukaryota</taxon>
        <taxon>Fungi</taxon>
        <taxon>Dikarya</taxon>
        <taxon>Ascomycota</taxon>
        <taxon>Pezizomycotina</taxon>
        <taxon>Pezizomycetes</taxon>
        <taxon>Pezizales</taxon>
        <taxon>Discinaceae</taxon>
        <taxon>Discina</taxon>
    </lineage>
</organism>
<keyword evidence="8" id="KW-1185">Reference proteome</keyword>
<reference evidence="7 8" key="1">
    <citation type="submission" date="2024-02" db="EMBL/GenBank/DDBJ databases">
        <title>Discinaceae phylogenomics.</title>
        <authorList>
            <person name="Dirks A.C."/>
            <person name="James T.Y."/>
        </authorList>
    </citation>
    <scope>NUCLEOTIDE SEQUENCE [LARGE SCALE GENOMIC DNA]</scope>
    <source>
        <strain evidence="7 8">ACD0624</strain>
    </source>
</reference>
<dbReference type="InterPro" id="IPR006076">
    <property type="entry name" value="FAD-dep_OxRdtase"/>
</dbReference>
<evidence type="ECO:0000256" key="4">
    <source>
        <dbReference type="ARBA" id="ARBA00022827"/>
    </source>
</evidence>
<dbReference type="EMBL" id="JBBBZM010000039">
    <property type="protein sequence ID" value="KAL0637131.1"/>
    <property type="molecule type" value="Genomic_DNA"/>
</dbReference>
<dbReference type="PANTHER" id="PTHR11530">
    <property type="entry name" value="D-AMINO ACID OXIDASE"/>
    <property type="match status" value="1"/>
</dbReference>
<dbReference type="SUPFAM" id="SSF54373">
    <property type="entry name" value="FAD-linked reductases, C-terminal domain"/>
    <property type="match status" value="1"/>
</dbReference>
<evidence type="ECO:0000256" key="2">
    <source>
        <dbReference type="ARBA" id="ARBA00006730"/>
    </source>
</evidence>
<keyword evidence="5" id="KW-0560">Oxidoreductase</keyword>
<evidence type="ECO:0000313" key="7">
    <source>
        <dbReference type="EMBL" id="KAL0637131.1"/>
    </source>
</evidence>
<evidence type="ECO:0000256" key="1">
    <source>
        <dbReference type="ARBA" id="ARBA00001974"/>
    </source>
</evidence>